<gene>
    <name evidence="2" type="ORF">SAMN05421638_2251</name>
</gene>
<feature type="domain" description="Chorismate-utilising enzyme C-terminal" evidence="1">
    <location>
        <begin position="71"/>
        <end position="312"/>
    </location>
</feature>
<dbReference type="InterPro" id="IPR015890">
    <property type="entry name" value="Chorismate_C"/>
</dbReference>
<dbReference type="Proteomes" id="UP000242560">
    <property type="component" value="Unassembled WGS sequence"/>
</dbReference>
<dbReference type="RefSeq" id="WP_089820391.1">
    <property type="nucleotide sequence ID" value="NZ_FORQ01000005.1"/>
</dbReference>
<evidence type="ECO:0000313" key="3">
    <source>
        <dbReference type="Proteomes" id="UP000242560"/>
    </source>
</evidence>
<sequence>MIYFRFPFSDQILTAEDSSAENAVSFFNFDLLEKIDFKGEIKEISKEQFLENPVFSTDISRKLTAFSPEKTEDYTAKISRVIDFVKKENLQKLVISRRKFVDFENRRLNLSETFLNLCETYPNAFVYFFLKDGICWIGAFSEVLGKFNKENGEFETMSLAATLSLTENWSTKEIEEQKPVTDFIKNTVENFAESVTQSETYDHISGNIKHLRTDFKANVEAENIEKLIEALHPTPAVCGIPKDFCKNAILDFEDHPRKFYAGYIKVGTSAEIQYFVNLRCAEIFNDAALLYVGGGITADSSPEKEWQETELKAEAILKNLKFSPF</sequence>
<organism evidence="2 3">
    <name type="scientific">Kaistella treverensis</name>
    <dbReference type="NCBI Taxonomy" id="631455"/>
    <lineage>
        <taxon>Bacteria</taxon>
        <taxon>Pseudomonadati</taxon>
        <taxon>Bacteroidota</taxon>
        <taxon>Flavobacteriia</taxon>
        <taxon>Flavobacteriales</taxon>
        <taxon>Weeksellaceae</taxon>
        <taxon>Chryseobacterium group</taxon>
        <taxon>Kaistella</taxon>
    </lineage>
</organism>
<accession>A0A1I3NVM3</accession>
<evidence type="ECO:0000259" key="1">
    <source>
        <dbReference type="Pfam" id="PF00425"/>
    </source>
</evidence>
<dbReference type="PANTHER" id="PTHR42839">
    <property type="entry name" value="ISOCHORISMATE SYNTHASE ENTC"/>
    <property type="match status" value="1"/>
</dbReference>
<proteinExistence type="predicted"/>
<evidence type="ECO:0000313" key="2">
    <source>
        <dbReference type="EMBL" id="SFJ13207.1"/>
    </source>
</evidence>
<dbReference type="Gene3D" id="3.60.120.10">
    <property type="entry name" value="Anthranilate synthase"/>
    <property type="match status" value="1"/>
</dbReference>
<dbReference type="PANTHER" id="PTHR42839:SF2">
    <property type="entry name" value="ISOCHORISMATE SYNTHASE ENTC"/>
    <property type="match status" value="1"/>
</dbReference>
<dbReference type="AlphaFoldDB" id="A0A1I3NVM3"/>
<dbReference type="SUPFAM" id="SSF56322">
    <property type="entry name" value="ADC synthase"/>
    <property type="match status" value="1"/>
</dbReference>
<name>A0A1I3NVM3_9FLAO</name>
<dbReference type="InterPro" id="IPR005801">
    <property type="entry name" value="ADC_synthase"/>
</dbReference>
<dbReference type="EMBL" id="FORQ01000005">
    <property type="protein sequence ID" value="SFJ13207.1"/>
    <property type="molecule type" value="Genomic_DNA"/>
</dbReference>
<reference evidence="3" key="1">
    <citation type="submission" date="2016-10" db="EMBL/GenBank/DDBJ databases">
        <authorList>
            <person name="Varghese N."/>
            <person name="Submissions S."/>
        </authorList>
    </citation>
    <scope>NUCLEOTIDE SEQUENCE [LARGE SCALE GENOMIC DNA]</scope>
    <source>
        <strain evidence="3">DSM 22251</strain>
    </source>
</reference>
<keyword evidence="3" id="KW-1185">Reference proteome</keyword>
<protein>
    <submittedName>
        <fullName evidence="2">Isochorismate synthase</fullName>
    </submittedName>
</protein>
<dbReference type="Pfam" id="PF00425">
    <property type="entry name" value="Chorismate_bind"/>
    <property type="match status" value="1"/>
</dbReference>